<dbReference type="EMBL" id="NMTV01000037">
    <property type="protein sequence ID" value="PDX72776.1"/>
    <property type="molecule type" value="Genomic_DNA"/>
</dbReference>
<evidence type="ECO:0000313" key="9">
    <source>
        <dbReference type="EMBL" id="RGB85036.1"/>
    </source>
</evidence>
<accession>A0A174CVI7</accession>
<evidence type="ECO:0000313" key="18">
    <source>
        <dbReference type="Proteomes" id="UP000260782"/>
    </source>
</evidence>
<dbReference type="Proteomes" id="UP000219901">
    <property type="component" value="Unassembled WGS sequence"/>
</dbReference>
<evidence type="ECO:0000313" key="11">
    <source>
        <dbReference type="Proteomes" id="UP000219901"/>
    </source>
</evidence>
<evidence type="ECO:0000313" key="14">
    <source>
        <dbReference type="Proteomes" id="UP000220904"/>
    </source>
</evidence>
<evidence type="ECO:0000313" key="19">
    <source>
        <dbReference type="Proteomes" id="UP000260991"/>
    </source>
</evidence>
<proteinExistence type="predicted"/>
<dbReference type="EMBL" id="NOUV01000019">
    <property type="protein sequence ID" value="PDX85787.1"/>
    <property type="molecule type" value="Genomic_DNA"/>
</dbReference>
<dbReference type="EMBL" id="PXUP01000026">
    <property type="protein sequence ID" value="RCH42891.1"/>
    <property type="molecule type" value="Genomic_DNA"/>
</dbReference>
<evidence type="ECO:0000313" key="6">
    <source>
        <dbReference type="EMBL" id="RAW62974.1"/>
    </source>
</evidence>
<dbReference type="Proteomes" id="UP000261079">
    <property type="component" value="Unassembled WGS sequence"/>
</dbReference>
<dbReference type="EMBL" id="NMTZ01000020">
    <property type="protein sequence ID" value="PDX83790.1"/>
    <property type="molecule type" value="Genomic_DNA"/>
</dbReference>
<dbReference type="Proteomes" id="UP000260782">
    <property type="component" value="Unassembled WGS sequence"/>
</dbReference>
<evidence type="ECO:0000313" key="4">
    <source>
        <dbReference type="EMBL" id="PDX85787.1"/>
    </source>
</evidence>
<organism evidence="1 11">
    <name type="scientific">Faecalibacterium prausnitzii</name>
    <dbReference type="NCBI Taxonomy" id="853"/>
    <lineage>
        <taxon>Bacteria</taxon>
        <taxon>Bacillati</taxon>
        <taxon>Bacillota</taxon>
        <taxon>Clostridia</taxon>
        <taxon>Eubacteriales</taxon>
        <taxon>Oscillospiraceae</taxon>
        <taxon>Faecalibacterium</taxon>
    </lineage>
</organism>
<dbReference type="Proteomes" id="UP000220480">
    <property type="component" value="Unassembled WGS sequence"/>
</dbReference>
<evidence type="ECO:0000313" key="5">
    <source>
        <dbReference type="EMBL" id="PLK29927.1"/>
    </source>
</evidence>
<comment type="caution">
    <text evidence="1">The sequence shown here is derived from an EMBL/GenBank/DDBJ whole genome shotgun (WGS) entry which is preliminary data.</text>
</comment>
<dbReference type="EMBL" id="QVES01000017">
    <property type="protein sequence ID" value="RGB83221.1"/>
    <property type="molecule type" value="Genomic_DNA"/>
</dbReference>
<dbReference type="OrthoDB" id="1862355at2"/>
<dbReference type="EMBL" id="PRLF01000034">
    <property type="protein sequence ID" value="RAW62974.1"/>
    <property type="molecule type" value="Genomic_DNA"/>
</dbReference>
<evidence type="ECO:0000313" key="1">
    <source>
        <dbReference type="EMBL" id="PDX72776.1"/>
    </source>
</evidence>
<dbReference type="Proteomes" id="UP000221015">
    <property type="component" value="Unassembled WGS sequence"/>
</dbReference>
<reference evidence="1" key="2">
    <citation type="submission" date="2017-07" db="EMBL/GenBank/DDBJ databases">
        <authorList>
            <person name="Sun Z.S."/>
            <person name="Albrecht U."/>
            <person name="Echele G."/>
            <person name="Lee C.C."/>
        </authorList>
    </citation>
    <scope>NUCLEOTIDE SEQUENCE</scope>
    <source>
        <strain evidence="5">CNCM I 4542</strain>
        <strain evidence="1">CNCM I 4546</strain>
        <strain evidence="2">CNCM I 4573</strain>
        <strain evidence="3">CNCM I 4644</strain>
    </source>
</reference>
<reference evidence="11 12" key="1">
    <citation type="journal article" date="2017" name="Front. Microbiol.">
        <title>New Insights into the Diversity of the Genus Faecalibacterium.</title>
        <authorList>
            <person name="Benevides L."/>
            <person name="Burman S."/>
            <person name="Martin R."/>
            <person name="Robert V."/>
            <person name="Thomas M."/>
            <person name="Miquel S."/>
            <person name="Chain F."/>
            <person name="Sokol H."/>
            <person name="Bermudez-Humaran L.G."/>
            <person name="Morrison M."/>
            <person name="Langella P."/>
            <person name="Azevedo V.A."/>
            <person name="Chatel J.M."/>
            <person name="Soares S."/>
        </authorList>
    </citation>
    <scope>NUCLEOTIDE SEQUENCE [LARGE SCALE GENOMIC DNA]</scope>
    <source>
        <strain evidence="4 14">AHMP21</strain>
        <strain evidence="5 15">CNCM I 4542</strain>
        <strain evidence="1 11">CNCM I 4546</strain>
        <strain evidence="2 12">CNCM I 4573</strain>
        <strain evidence="3 13">CNCM I 4644</strain>
    </source>
</reference>
<evidence type="ECO:0000313" key="2">
    <source>
        <dbReference type="EMBL" id="PDX74064.1"/>
    </source>
</evidence>
<dbReference type="EMBL" id="QVEZ01000011">
    <property type="protein sequence ID" value="RGC04141.1"/>
    <property type="molecule type" value="Genomic_DNA"/>
</dbReference>
<sequence length="111" mass="12683">MKCKRKIMVGIAFVAVVLCILFQSNTFGRKKSELIIEEVDLKNNCIYATAKNQLYDTDDNYIIYGVSNYLKGNLQLSYLKEGESILVISNGKVLLSDPYQFDKIYSIQLLQ</sequence>
<dbReference type="Proteomes" id="UP000220904">
    <property type="component" value="Unassembled WGS sequence"/>
</dbReference>
<evidence type="ECO:0000313" key="15">
    <source>
        <dbReference type="Proteomes" id="UP000221015"/>
    </source>
</evidence>
<evidence type="ECO:0000313" key="10">
    <source>
        <dbReference type="EMBL" id="RGC04141.1"/>
    </source>
</evidence>
<evidence type="ECO:0000313" key="7">
    <source>
        <dbReference type="EMBL" id="RCH42891.1"/>
    </source>
</evidence>
<dbReference type="Proteomes" id="UP000250550">
    <property type="component" value="Unassembled WGS sequence"/>
</dbReference>
<dbReference type="Proteomes" id="UP000252378">
    <property type="component" value="Unassembled WGS sequence"/>
</dbReference>
<dbReference type="EMBL" id="NMTW01000053">
    <property type="protein sequence ID" value="PDX74064.1"/>
    <property type="molecule type" value="Genomic_DNA"/>
</dbReference>
<evidence type="ECO:0000313" key="17">
    <source>
        <dbReference type="Proteomes" id="UP000252378"/>
    </source>
</evidence>
<protein>
    <recommendedName>
        <fullName evidence="21">DUF3221 domain-containing protein</fullName>
    </recommendedName>
</protein>
<evidence type="ECO:0000313" key="12">
    <source>
        <dbReference type="Proteomes" id="UP000220157"/>
    </source>
</evidence>
<reference evidence="7 17" key="3">
    <citation type="submission" date="2018-03" db="EMBL/GenBank/DDBJ databases">
        <title>Complete genome sequencing of Faecalibacterium prausnitzii strains isolated from the human gut.</title>
        <authorList>
            <person name="Fitzgerald B.C."/>
            <person name="Shkoporov A.N."/>
            <person name="Ross P.R."/>
            <person name="Hill C."/>
        </authorList>
    </citation>
    <scope>NUCLEOTIDE SEQUENCE [LARGE SCALE GENOMIC DNA]</scope>
    <source>
        <strain evidence="6 16">APC924/119</strain>
        <strain evidence="7 17">ATCC 27768</strain>
    </source>
</reference>
<dbReference type="Proteomes" id="UP000260991">
    <property type="component" value="Unassembled WGS sequence"/>
</dbReference>
<evidence type="ECO:0000313" key="20">
    <source>
        <dbReference type="Proteomes" id="UP000261079"/>
    </source>
</evidence>
<dbReference type="EMBL" id="NMTS02000010">
    <property type="protein sequence ID" value="PLK29927.1"/>
    <property type="molecule type" value="Genomic_DNA"/>
</dbReference>
<evidence type="ECO:0000313" key="16">
    <source>
        <dbReference type="Proteomes" id="UP000250550"/>
    </source>
</evidence>
<evidence type="ECO:0000313" key="13">
    <source>
        <dbReference type="Proteomes" id="UP000220480"/>
    </source>
</evidence>
<name>A0A174CVI7_9FIRM</name>
<gene>
    <name evidence="6" type="ORF">C4N21_14105</name>
    <name evidence="7" type="ORF">C7J97_13340</name>
    <name evidence="5" type="ORF">CGS50_005355</name>
    <name evidence="1" type="ORF">CGS55_05910</name>
    <name evidence="2" type="ORF">CGS56_13535</name>
    <name evidence="3" type="ORF">CGS59_09250</name>
    <name evidence="4" type="ORF">CHR60_12175</name>
    <name evidence="10" type="ORF">DW905_12755</name>
    <name evidence="8" type="ORF">DWZ25_12585</name>
    <name evidence="9" type="ORF">DWZ46_14220</name>
</gene>
<evidence type="ECO:0000313" key="8">
    <source>
        <dbReference type="EMBL" id="RGB83221.1"/>
    </source>
</evidence>
<evidence type="ECO:0008006" key="21">
    <source>
        <dbReference type="Google" id="ProtNLM"/>
    </source>
</evidence>
<reference evidence="18 19" key="4">
    <citation type="submission" date="2018-08" db="EMBL/GenBank/DDBJ databases">
        <title>A genome reference for cultivated species of the human gut microbiota.</title>
        <authorList>
            <person name="Zou Y."/>
            <person name="Xue W."/>
            <person name="Luo G."/>
        </authorList>
    </citation>
    <scope>NUCLEOTIDE SEQUENCE [LARGE SCALE GENOMIC DNA]</scope>
    <source>
        <strain evidence="8 18">AF31-14AC</strain>
        <strain evidence="9 19">AF32-8AC</strain>
        <strain evidence="10 20">AM42-11AC</strain>
    </source>
</reference>
<dbReference type="AlphaFoldDB" id="A0A174CVI7"/>
<evidence type="ECO:0000313" key="3">
    <source>
        <dbReference type="EMBL" id="PDX83790.1"/>
    </source>
</evidence>
<dbReference type="EMBL" id="QVER01000030">
    <property type="protein sequence ID" value="RGB85036.1"/>
    <property type="molecule type" value="Genomic_DNA"/>
</dbReference>
<dbReference type="Proteomes" id="UP000220157">
    <property type="component" value="Unassembled WGS sequence"/>
</dbReference>